<dbReference type="PaxDb" id="3635-A0A1U8MSH9"/>
<name>A0A1U8MSH9_GOSHI</name>
<gene>
    <name evidence="4" type="primary">LOC107940842</name>
</gene>
<accession>A0A1U8MSH9</accession>
<dbReference type="OrthoDB" id="1911637at2759"/>
<evidence type="ECO:0008006" key="5">
    <source>
        <dbReference type="Google" id="ProtNLM"/>
    </source>
</evidence>
<reference evidence="3" key="1">
    <citation type="journal article" date="2020" name="Nat. Genet.">
        <title>Genomic diversifications of five Gossypium allopolyploid species and their impact on cotton improvement.</title>
        <authorList>
            <person name="Chen Z.J."/>
            <person name="Sreedasyam A."/>
            <person name="Ando A."/>
            <person name="Song Q."/>
            <person name="De Santiago L.M."/>
            <person name="Hulse-Kemp A.M."/>
            <person name="Ding M."/>
            <person name="Ye W."/>
            <person name="Kirkbride R.C."/>
            <person name="Jenkins J."/>
            <person name="Plott C."/>
            <person name="Lovell J."/>
            <person name="Lin Y.M."/>
            <person name="Vaughn R."/>
            <person name="Liu B."/>
            <person name="Simpson S."/>
            <person name="Scheffler B.E."/>
            <person name="Wen L."/>
            <person name="Saski C.A."/>
            <person name="Grover C.E."/>
            <person name="Hu G."/>
            <person name="Conover J.L."/>
            <person name="Carlson J.W."/>
            <person name="Shu S."/>
            <person name="Boston L.B."/>
            <person name="Williams M."/>
            <person name="Peterson D.G."/>
            <person name="McGee K."/>
            <person name="Jones D.C."/>
            <person name="Wendel J.F."/>
            <person name="Stelly D.M."/>
            <person name="Grimwood J."/>
            <person name="Schmutz J."/>
        </authorList>
    </citation>
    <scope>NUCLEOTIDE SEQUENCE [LARGE SCALE GENOMIC DNA]</scope>
    <source>
        <strain evidence="3">cv. TM-1</strain>
    </source>
</reference>
<dbReference type="GeneID" id="107940842"/>
<protein>
    <recommendedName>
        <fullName evidence="5">Root meristem growth factor 6-like</fullName>
    </recommendedName>
</protein>
<sequence length="177" mass="19770">MYSLGFILFLLCLPMHACDARCLGYAAEGIDNHADFLAKDVNKLKLHDQLQMRSSISKEVQTQEYGVHGIRKQENETDANNMKQTLCNLLLKAKEAVENAISSGYEIILSSGVDFHGMAKVEGLKRVRRSRSMLGNSGGDTEEDVGSKEKDMVDGDIDDVMDYSQPHRKPPIHNEKN</sequence>
<dbReference type="AlphaFoldDB" id="A0A1U8MSH9"/>
<dbReference type="PANTHER" id="PTHR34961">
    <property type="entry name" value="TRANSMEMBRANE PROTEIN"/>
    <property type="match status" value="1"/>
</dbReference>
<keyword evidence="2" id="KW-0732">Signal</keyword>
<feature type="chain" id="PRO_5010566937" description="Root meristem growth factor 6-like" evidence="2">
    <location>
        <begin position="21"/>
        <end position="177"/>
    </location>
</feature>
<dbReference type="InterPro" id="IPR053313">
    <property type="entry name" value="RGF"/>
</dbReference>
<dbReference type="RefSeq" id="XP_016729792.1">
    <property type="nucleotide sequence ID" value="XM_016874303.2"/>
</dbReference>
<dbReference type="PANTHER" id="PTHR34961:SF7">
    <property type="entry name" value="TRANSMEMBRANE PROTEIN"/>
    <property type="match status" value="1"/>
</dbReference>
<dbReference type="Proteomes" id="UP000818029">
    <property type="component" value="Chromosome A12"/>
</dbReference>
<evidence type="ECO:0000256" key="1">
    <source>
        <dbReference type="SAM" id="MobiDB-lite"/>
    </source>
</evidence>
<keyword evidence="3" id="KW-1185">Reference proteome</keyword>
<organism evidence="3 4">
    <name type="scientific">Gossypium hirsutum</name>
    <name type="common">Upland cotton</name>
    <name type="synonym">Gossypium mexicanum</name>
    <dbReference type="NCBI Taxonomy" id="3635"/>
    <lineage>
        <taxon>Eukaryota</taxon>
        <taxon>Viridiplantae</taxon>
        <taxon>Streptophyta</taxon>
        <taxon>Embryophyta</taxon>
        <taxon>Tracheophyta</taxon>
        <taxon>Spermatophyta</taxon>
        <taxon>Magnoliopsida</taxon>
        <taxon>eudicotyledons</taxon>
        <taxon>Gunneridae</taxon>
        <taxon>Pentapetalae</taxon>
        <taxon>rosids</taxon>
        <taxon>malvids</taxon>
        <taxon>Malvales</taxon>
        <taxon>Malvaceae</taxon>
        <taxon>Malvoideae</taxon>
        <taxon>Gossypium</taxon>
    </lineage>
</organism>
<feature type="signal peptide" evidence="2">
    <location>
        <begin position="1"/>
        <end position="20"/>
    </location>
</feature>
<reference evidence="4" key="2">
    <citation type="submission" date="2025-08" db="UniProtKB">
        <authorList>
            <consortium name="RefSeq"/>
        </authorList>
    </citation>
    <scope>IDENTIFICATION</scope>
</reference>
<feature type="region of interest" description="Disordered" evidence="1">
    <location>
        <begin position="131"/>
        <end position="177"/>
    </location>
</feature>
<proteinExistence type="predicted"/>
<evidence type="ECO:0000313" key="3">
    <source>
        <dbReference type="Proteomes" id="UP000818029"/>
    </source>
</evidence>
<evidence type="ECO:0000313" key="4">
    <source>
        <dbReference type="RefSeq" id="XP_016729792.1"/>
    </source>
</evidence>
<dbReference type="KEGG" id="ghi:107940842"/>
<evidence type="ECO:0000256" key="2">
    <source>
        <dbReference type="SAM" id="SignalP"/>
    </source>
</evidence>